<proteinExistence type="predicted"/>
<dbReference type="Proteomes" id="UP001278766">
    <property type="component" value="Unassembled WGS sequence"/>
</dbReference>
<keyword evidence="3" id="KW-1185">Reference proteome</keyword>
<evidence type="ECO:0000256" key="1">
    <source>
        <dbReference type="SAM" id="MobiDB-lite"/>
    </source>
</evidence>
<reference evidence="2" key="2">
    <citation type="submission" date="2023-06" db="EMBL/GenBank/DDBJ databases">
        <authorList>
            <consortium name="Lawrence Berkeley National Laboratory"/>
            <person name="Haridas S."/>
            <person name="Hensen N."/>
            <person name="Bonometti L."/>
            <person name="Westerberg I."/>
            <person name="Brannstrom I.O."/>
            <person name="Guillou S."/>
            <person name="Cros-Aarteil S."/>
            <person name="Calhoun S."/>
            <person name="Kuo A."/>
            <person name="Mondo S."/>
            <person name="Pangilinan J."/>
            <person name="Riley R."/>
            <person name="Labutti K."/>
            <person name="Andreopoulos B."/>
            <person name="Lipzen A."/>
            <person name="Chen C."/>
            <person name="Yanf M."/>
            <person name="Daum C."/>
            <person name="Ng V."/>
            <person name="Clum A."/>
            <person name="Steindorff A."/>
            <person name="Ohm R."/>
            <person name="Martin F."/>
            <person name="Silar P."/>
            <person name="Natvig D."/>
            <person name="Lalanne C."/>
            <person name="Gautier V."/>
            <person name="Ament-Velasquez S.L."/>
            <person name="Kruys A."/>
            <person name="Hutchinson M.I."/>
            <person name="Powell A.J."/>
            <person name="Barry K."/>
            <person name="Miller A.N."/>
            <person name="Grigoriev I.V."/>
            <person name="Debuchy R."/>
            <person name="Gladieux P."/>
            <person name="Thoren M.H."/>
            <person name="Johannesson H."/>
        </authorList>
    </citation>
    <scope>NUCLEOTIDE SEQUENCE</scope>
    <source>
        <strain evidence="2">CBS 168.71</strain>
    </source>
</reference>
<sequence>MLGASQSRMRLWVPRSRWPFKSRIFRSVCRHLIRPLVGRTGDSLSLLRPRSHMAILECDGMTWVTFDKGSGSRPRWTSSGRRTKGPRSPFLPCPGAAALLIRRAEAPQPYPWPYRQRSTLPASRRTVGAMLRDSANGLPWDRTRARQVKLRGLPCHTEFLGRYLAPPTWLRSISTAGAGPHPGTGRPRCSHPPCRRNTQRGRSAAGSTCRVGLP</sequence>
<dbReference type="EMBL" id="JAUEPN010000001">
    <property type="protein sequence ID" value="KAK3301348.1"/>
    <property type="molecule type" value="Genomic_DNA"/>
</dbReference>
<evidence type="ECO:0000313" key="2">
    <source>
        <dbReference type="EMBL" id="KAK3301348.1"/>
    </source>
</evidence>
<evidence type="ECO:0000313" key="3">
    <source>
        <dbReference type="Proteomes" id="UP001278766"/>
    </source>
</evidence>
<accession>A0AAE0HRF1</accession>
<name>A0AAE0HRF1_9PEZI</name>
<gene>
    <name evidence="2" type="ORF">B0H64DRAFT_36285</name>
</gene>
<protein>
    <submittedName>
        <fullName evidence="2">Uncharacterized protein</fullName>
    </submittedName>
</protein>
<feature type="region of interest" description="Disordered" evidence="1">
    <location>
        <begin position="174"/>
        <end position="214"/>
    </location>
</feature>
<feature type="region of interest" description="Disordered" evidence="1">
    <location>
        <begin position="69"/>
        <end position="88"/>
    </location>
</feature>
<organism evidence="2 3">
    <name type="scientific">Chaetomium fimeti</name>
    <dbReference type="NCBI Taxonomy" id="1854472"/>
    <lineage>
        <taxon>Eukaryota</taxon>
        <taxon>Fungi</taxon>
        <taxon>Dikarya</taxon>
        <taxon>Ascomycota</taxon>
        <taxon>Pezizomycotina</taxon>
        <taxon>Sordariomycetes</taxon>
        <taxon>Sordariomycetidae</taxon>
        <taxon>Sordariales</taxon>
        <taxon>Chaetomiaceae</taxon>
        <taxon>Chaetomium</taxon>
    </lineage>
</organism>
<dbReference type="AlphaFoldDB" id="A0AAE0HRF1"/>
<reference evidence="2" key="1">
    <citation type="journal article" date="2023" name="Mol. Phylogenet. Evol.">
        <title>Genome-scale phylogeny and comparative genomics of the fungal order Sordariales.</title>
        <authorList>
            <person name="Hensen N."/>
            <person name="Bonometti L."/>
            <person name="Westerberg I."/>
            <person name="Brannstrom I.O."/>
            <person name="Guillou S."/>
            <person name="Cros-Aarteil S."/>
            <person name="Calhoun S."/>
            <person name="Haridas S."/>
            <person name="Kuo A."/>
            <person name="Mondo S."/>
            <person name="Pangilinan J."/>
            <person name="Riley R."/>
            <person name="LaButti K."/>
            <person name="Andreopoulos B."/>
            <person name="Lipzen A."/>
            <person name="Chen C."/>
            <person name="Yan M."/>
            <person name="Daum C."/>
            <person name="Ng V."/>
            <person name="Clum A."/>
            <person name="Steindorff A."/>
            <person name="Ohm R.A."/>
            <person name="Martin F."/>
            <person name="Silar P."/>
            <person name="Natvig D.O."/>
            <person name="Lalanne C."/>
            <person name="Gautier V."/>
            <person name="Ament-Velasquez S.L."/>
            <person name="Kruys A."/>
            <person name="Hutchinson M.I."/>
            <person name="Powell A.J."/>
            <person name="Barry K."/>
            <person name="Miller A.N."/>
            <person name="Grigoriev I.V."/>
            <person name="Debuchy R."/>
            <person name="Gladieux P."/>
            <person name="Hiltunen Thoren M."/>
            <person name="Johannesson H."/>
        </authorList>
    </citation>
    <scope>NUCLEOTIDE SEQUENCE</scope>
    <source>
        <strain evidence="2">CBS 168.71</strain>
    </source>
</reference>
<dbReference type="RefSeq" id="XP_062664862.1">
    <property type="nucleotide sequence ID" value="XM_062801777.1"/>
</dbReference>
<comment type="caution">
    <text evidence="2">The sequence shown here is derived from an EMBL/GenBank/DDBJ whole genome shotgun (WGS) entry which is preliminary data.</text>
</comment>
<dbReference type="GeneID" id="87838725"/>